<evidence type="ECO:0000256" key="2">
    <source>
        <dbReference type="ARBA" id="ARBA00023125"/>
    </source>
</evidence>
<dbReference type="EMBL" id="JBHLTG010000005">
    <property type="protein sequence ID" value="MFC0680091.1"/>
    <property type="molecule type" value="Genomic_DNA"/>
</dbReference>
<dbReference type="Pfam" id="PF12833">
    <property type="entry name" value="HTH_18"/>
    <property type="match status" value="1"/>
</dbReference>
<gene>
    <name evidence="7" type="ORF">ACFFGH_19830</name>
</gene>
<dbReference type="InterPro" id="IPR003313">
    <property type="entry name" value="AraC-bd"/>
</dbReference>
<feature type="domain" description="HTH araC/xylS-type" evidence="6">
    <location>
        <begin position="159"/>
        <end position="257"/>
    </location>
</feature>
<dbReference type="PANTHER" id="PTHR46796">
    <property type="entry name" value="HTH-TYPE TRANSCRIPTIONAL ACTIVATOR RHAS-RELATED"/>
    <property type="match status" value="1"/>
</dbReference>
<dbReference type="Proteomes" id="UP001589896">
    <property type="component" value="Unassembled WGS sequence"/>
</dbReference>
<dbReference type="PROSITE" id="PS01124">
    <property type="entry name" value="HTH_ARAC_FAMILY_2"/>
    <property type="match status" value="1"/>
</dbReference>
<evidence type="ECO:0000313" key="8">
    <source>
        <dbReference type="Proteomes" id="UP001589896"/>
    </source>
</evidence>
<comment type="caution">
    <text evidence="7">The sequence shown here is derived from an EMBL/GenBank/DDBJ whole genome shotgun (WGS) entry which is preliminary data.</text>
</comment>
<name>A0ABV6RSY7_9GAMM</name>
<keyword evidence="1" id="KW-0805">Transcription regulation</keyword>
<evidence type="ECO:0000259" key="6">
    <source>
        <dbReference type="PROSITE" id="PS01124"/>
    </source>
</evidence>
<evidence type="ECO:0000256" key="5">
    <source>
        <dbReference type="SAM" id="MobiDB-lite"/>
    </source>
</evidence>
<dbReference type="Gene3D" id="1.10.10.60">
    <property type="entry name" value="Homeodomain-like"/>
    <property type="match status" value="1"/>
</dbReference>
<keyword evidence="4" id="KW-0804">Transcription</keyword>
<dbReference type="SUPFAM" id="SSF51215">
    <property type="entry name" value="Regulatory protein AraC"/>
    <property type="match status" value="1"/>
</dbReference>
<feature type="region of interest" description="Disordered" evidence="5">
    <location>
        <begin position="256"/>
        <end position="283"/>
    </location>
</feature>
<dbReference type="InterPro" id="IPR018060">
    <property type="entry name" value="HTH_AraC"/>
</dbReference>
<dbReference type="PRINTS" id="PR00032">
    <property type="entry name" value="HTHARAC"/>
</dbReference>
<dbReference type="InterPro" id="IPR009057">
    <property type="entry name" value="Homeodomain-like_sf"/>
</dbReference>
<proteinExistence type="predicted"/>
<reference evidence="7 8" key="1">
    <citation type="submission" date="2024-09" db="EMBL/GenBank/DDBJ databases">
        <authorList>
            <person name="Sun Q."/>
            <person name="Mori K."/>
        </authorList>
    </citation>
    <scope>NUCLEOTIDE SEQUENCE [LARGE SCALE GENOMIC DNA]</scope>
    <source>
        <strain evidence="7 8">KCTC 23076</strain>
    </source>
</reference>
<dbReference type="InterPro" id="IPR020449">
    <property type="entry name" value="Tscrpt_reg_AraC-type_HTH"/>
</dbReference>
<keyword evidence="3" id="KW-0010">Activator</keyword>
<dbReference type="InterPro" id="IPR037923">
    <property type="entry name" value="HTH-like"/>
</dbReference>
<organism evidence="7 8">
    <name type="scientific">Lysobacter korlensis</name>
    <dbReference type="NCBI Taxonomy" id="553636"/>
    <lineage>
        <taxon>Bacteria</taxon>
        <taxon>Pseudomonadati</taxon>
        <taxon>Pseudomonadota</taxon>
        <taxon>Gammaproteobacteria</taxon>
        <taxon>Lysobacterales</taxon>
        <taxon>Lysobacteraceae</taxon>
        <taxon>Lysobacter</taxon>
    </lineage>
</organism>
<evidence type="ECO:0000313" key="7">
    <source>
        <dbReference type="EMBL" id="MFC0680091.1"/>
    </source>
</evidence>
<dbReference type="Pfam" id="PF02311">
    <property type="entry name" value="AraC_binding"/>
    <property type="match status" value="1"/>
</dbReference>
<evidence type="ECO:0000256" key="3">
    <source>
        <dbReference type="ARBA" id="ARBA00023159"/>
    </source>
</evidence>
<dbReference type="SUPFAM" id="SSF46689">
    <property type="entry name" value="Homeodomain-like"/>
    <property type="match status" value="1"/>
</dbReference>
<keyword evidence="2" id="KW-0238">DNA-binding</keyword>
<sequence>MGDLRFGIWGRSPNCAVVINTELPFYALNFAYTGELSYRAGNGPRVTLRAPVAFITRPGRHYRYHAVSGDRWDQSYVTFEGDLADVWARHGLIPSDTDSWRHVPDPIRFRGKVDRLFGLLALNERGWDDATVLLRELLLETRRMHEVPQPATEVAEAVRRWAQSVEHSPEGALRVSEAARALSVSESTFRRTVRALFGIAPSEFLLRARLANAAVALRSTSDAVGAIATRAGFYDAAHFARTFRGTFGVSPSAYRGDSGDDLLRSGRTSAPRKRRSVENGVRE</sequence>
<protein>
    <submittedName>
        <fullName evidence="7">AraC family transcriptional regulator</fullName>
    </submittedName>
</protein>
<accession>A0ABV6RSY7</accession>
<evidence type="ECO:0000256" key="4">
    <source>
        <dbReference type="ARBA" id="ARBA00023163"/>
    </source>
</evidence>
<keyword evidence="8" id="KW-1185">Reference proteome</keyword>
<dbReference type="RefSeq" id="WP_386671520.1">
    <property type="nucleotide sequence ID" value="NZ_JBHLTG010000005.1"/>
</dbReference>
<dbReference type="SMART" id="SM00342">
    <property type="entry name" value="HTH_ARAC"/>
    <property type="match status" value="1"/>
</dbReference>
<dbReference type="InterPro" id="IPR050204">
    <property type="entry name" value="AraC_XylS_family_regulators"/>
</dbReference>
<evidence type="ECO:0000256" key="1">
    <source>
        <dbReference type="ARBA" id="ARBA00023015"/>
    </source>
</evidence>